<reference evidence="1 2" key="1">
    <citation type="submission" date="2017-11" db="EMBL/GenBank/DDBJ databases">
        <title>Bacillus camelliae sp. nov., isolated from pu'er tea.</title>
        <authorList>
            <person name="Niu L."/>
        </authorList>
    </citation>
    <scope>NUCLEOTIDE SEQUENCE [LARGE SCALE GENOMIC DNA]</scope>
    <source>
        <strain evidence="1 2">7578-1</strain>
    </source>
</reference>
<name>A0A2N3LLJ1_9BACI</name>
<dbReference type="AlphaFoldDB" id="A0A2N3LLJ1"/>
<keyword evidence="2" id="KW-1185">Reference proteome</keyword>
<dbReference type="RefSeq" id="WP_101353548.1">
    <property type="nucleotide sequence ID" value="NZ_PIQO01000004.1"/>
</dbReference>
<evidence type="ECO:0000313" key="2">
    <source>
        <dbReference type="Proteomes" id="UP000233440"/>
    </source>
</evidence>
<comment type="caution">
    <text evidence="1">The sequence shown here is derived from an EMBL/GenBank/DDBJ whole genome shotgun (WGS) entry which is preliminary data.</text>
</comment>
<gene>
    <name evidence="1" type="ORF">CWO92_07210</name>
</gene>
<dbReference type="EMBL" id="PIQO01000004">
    <property type="protein sequence ID" value="PKR85498.1"/>
    <property type="molecule type" value="Genomic_DNA"/>
</dbReference>
<proteinExistence type="predicted"/>
<dbReference type="OrthoDB" id="4030632at2"/>
<protein>
    <submittedName>
        <fullName evidence="1">Uncharacterized protein</fullName>
    </submittedName>
</protein>
<dbReference type="Proteomes" id="UP000233440">
    <property type="component" value="Unassembled WGS sequence"/>
</dbReference>
<organism evidence="1 2">
    <name type="scientific">Heyndrickxia camelliae</name>
    <dbReference type="NCBI Taxonomy" id="1707093"/>
    <lineage>
        <taxon>Bacteria</taxon>
        <taxon>Bacillati</taxon>
        <taxon>Bacillota</taxon>
        <taxon>Bacilli</taxon>
        <taxon>Bacillales</taxon>
        <taxon>Bacillaceae</taxon>
        <taxon>Heyndrickxia</taxon>
    </lineage>
</organism>
<accession>A0A2N3LLJ1</accession>
<sequence>MFDDCSILWYAAGISALRELSETGLDLGNPYVKEFINGYKSETVLNPKWIQILNVETEA</sequence>
<evidence type="ECO:0000313" key="1">
    <source>
        <dbReference type="EMBL" id="PKR85498.1"/>
    </source>
</evidence>